<protein>
    <submittedName>
        <fullName evidence="13">E3 ubiquitin-protein ligase MARCH3</fullName>
    </submittedName>
</protein>
<feature type="compositionally biased region" description="Polar residues" evidence="10">
    <location>
        <begin position="78"/>
        <end position="88"/>
    </location>
</feature>
<evidence type="ECO:0000313" key="14">
    <source>
        <dbReference type="Proteomes" id="UP000053240"/>
    </source>
</evidence>
<dbReference type="SUPFAM" id="SSF57850">
    <property type="entry name" value="RING/U-box"/>
    <property type="match status" value="1"/>
</dbReference>
<keyword evidence="7" id="KW-0862">Zinc</keyword>
<proteinExistence type="predicted"/>
<dbReference type="SMART" id="SM00744">
    <property type="entry name" value="RINGv"/>
    <property type="match status" value="1"/>
</dbReference>
<evidence type="ECO:0000259" key="12">
    <source>
        <dbReference type="PROSITE" id="PS51292"/>
    </source>
</evidence>
<dbReference type="GO" id="GO:0004842">
    <property type="term" value="F:ubiquitin-protein transferase activity"/>
    <property type="evidence" value="ECO:0007669"/>
    <property type="project" value="TreeGrafter"/>
</dbReference>
<dbReference type="Gene3D" id="3.30.40.10">
    <property type="entry name" value="Zinc/RING finger domain, C3HC4 (zinc finger)"/>
    <property type="match status" value="1"/>
</dbReference>
<keyword evidence="3 11" id="KW-0812">Transmembrane</keyword>
<evidence type="ECO:0000256" key="8">
    <source>
        <dbReference type="ARBA" id="ARBA00022989"/>
    </source>
</evidence>
<sequence>MLYDNIYNTSLTTTGDQTVQNTSNGDENQTEAINSNVVSLGHKSAVLLVDKDVLVSLSKEDLSNNSNNGTPCCDKSINIRTADTTKVPESSKQRNNTRRERYARQHKIKIRNPRRRILVPHDKISLSQSEGTNTDICRSTFEKPNEEAVSDGYPNIERGSDNSIEDMCRICHGGDMFCQELGDLISACSCRGTVGRVHVRCLERWLTESGKSRCELCGIRYVTRRVHRYGVPRSLVMWILSQNAKQLMVDTLGIVLMSPLAVLAAWLSGKTFAALISQENHTSPAPWPLASTFVLACMTLVCYYCWIVSATTRHTLSWWIWYRAQYEVRLQLHGDSEE</sequence>
<evidence type="ECO:0000256" key="6">
    <source>
        <dbReference type="ARBA" id="ARBA00022786"/>
    </source>
</evidence>
<dbReference type="GO" id="GO:0016567">
    <property type="term" value="P:protein ubiquitination"/>
    <property type="evidence" value="ECO:0007669"/>
    <property type="project" value="TreeGrafter"/>
</dbReference>
<evidence type="ECO:0000256" key="3">
    <source>
        <dbReference type="ARBA" id="ARBA00022692"/>
    </source>
</evidence>
<feature type="transmembrane region" description="Helical" evidence="11">
    <location>
        <begin position="247"/>
        <end position="267"/>
    </location>
</feature>
<gene>
    <name evidence="13" type="ORF">RR48_14450</name>
</gene>
<dbReference type="PANTHER" id="PTHR46065">
    <property type="entry name" value="E3 UBIQUITIN-PROTEIN LIGASE MARCH 2/3 FAMILY MEMBER"/>
    <property type="match status" value="1"/>
</dbReference>
<name>A0A194QKA9_PAPMA</name>
<dbReference type="STRING" id="76193.A0A194QKA9"/>
<evidence type="ECO:0000256" key="7">
    <source>
        <dbReference type="ARBA" id="ARBA00022833"/>
    </source>
</evidence>
<keyword evidence="2" id="KW-0808">Transferase</keyword>
<dbReference type="Pfam" id="PF12906">
    <property type="entry name" value="RINGv"/>
    <property type="match status" value="1"/>
</dbReference>
<evidence type="ECO:0000256" key="4">
    <source>
        <dbReference type="ARBA" id="ARBA00022723"/>
    </source>
</evidence>
<keyword evidence="6" id="KW-0833">Ubl conjugation pathway</keyword>
<dbReference type="GO" id="GO:0008270">
    <property type="term" value="F:zinc ion binding"/>
    <property type="evidence" value="ECO:0007669"/>
    <property type="project" value="UniProtKB-KW"/>
</dbReference>
<evidence type="ECO:0000256" key="1">
    <source>
        <dbReference type="ARBA" id="ARBA00004141"/>
    </source>
</evidence>
<dbReference type="Proteomes" id="UP000053240">
    <property type="component" value="Unassembled WGS sequence"/>
</dbReference>
<dbReference type="InParanoid" id="A0A194QKA9"/>
<accession>A0A194QKA9</accession>
<feature type="transmembrane region" description="Helical" evidence="11">
    <location>
        <begin position="287"/>
        <end position="307"/>
    </location>
</feature>
<evidence type="ECO:0000313" key="13">
    <source>
        <dbReference type="EMBL" id="KPJ06008.1"/>
    </source>
</evidence>
<feature type="region of interest" description="Disordered" evidence="10">
    <location>
        <begin position="1"/>
        <end position="29"/>
    </location>
</feature>
<dbReference type="AlphaFoldDB" id="A0A194QKA9"/>
<feature type="region of interest" description="Disordered" evidence="10">
    <location>
        <begin position="63"/>
        <end position="103"/>
    </location>
</feature>
<dbReference type="PROSITE" id="PS51292">
    <property type="entry name" value="ZF_RING_CH"/>
    <property type="match status" value="1"/>
</dbReference>
<dbReference type="GO" id="GO:0016020">
    <property type="term" value="C:membrane"/>
    <property type="evidence" value="ECO:0007669"/>
    <property type="project" value="UniProtKB-SubCell"/>
</dbReference>
<feature type="compositionally biased region" description="Basic and acidic residues" evidence="10">
    <location>
        <begin position="89"/>
        <end position="103"/>
    </location>
</feature>
<evidence type="ECO:0000256" key="10">
    <source>
        <dbReference type="SAM" id="MobiDB-lite"/>
    </source>
</evidence>
<evidence type="ECO:0000256" key="9">
    <source>
        <dbReference type="ARBA" id="ARBA00023136"/>
    </source>
</evidence>
<keyword evidence="14" id="KW-1185">Reference proteome</keyword>
<dbReference type="InterPro" id="IPR011016">
    <property type="entry name" value="Znf_RING-CH"/>
</dbReference>
<dbReference type="PANTHER" id="PTHR46065:SF3">
    <property type="entry name" value="FI20425P1"/>
    <property type="match status" value="1"/>
</dbReference>
<keyword evidence="9 11" id="KW-0472">Membrane</keyword>
<dbReference type="InterPro" id="IPR013083">
    <property type="entry name" value="Znf_RING/FYVE/PHD"/>
</dbReference>
<feature type="domain" description="RING-CH-type" evidence="12">
    <location>
        <begin position="160"/>
        <end position="224"/>
    </location>
</feature>
<organism evidence="13 14">
    <name type="scientific">Papilio machaon</name>
    <name type="common">Old World swallowtail butterfly</name>
    <dbReference type="NCBI Taxonomy" id="76193"/>
    <lineage>
        <taxon>Eukaryota</taxon>
        <taxon>Metazoa</taxon>
        <taxon>Ecdysozoa</taxon>
        <taxon>Arthropoda</taxon>
        <taxon>Hexapoda</taxon>
        <taxon>Insecta</taxon>
        <taxon>Pterygota</taxon>
        <taxon>Neoptera</taxon>
        <taxon>Endopterygota</taxon>
        <taxon>Lepidoptera</taxon>
        <taxon>Glossata</taxon>
        <taxon>Ditrysia</taxon>
        <taxon>Papilionoidea</taxon>
        <taxon>Papilionidae</taxon>
        <taxon>Papilioninae</taxon>
        <taxon>Papilio</taxon>
    </lineage>
</organism>
<comment type="subcellular location">
    <subcellularLocation>
        <location evidence="1">Membrane</location>
        <topology evidence="1">Multi-pass membrane protein</topology>
    </subcellularLocation>
</comment>
<dbReference type="EMBL" id="KQ461198">
    <property type="protein sequence ID" value="KPJ06008.1"/>
    <property type="molecule type" value="Genomic_DNA"/>
</dbReference>
<keyword evidence="4" id="KW-0479">Metal-binding</keyword>
<evidence type="ECO:0000256" key="2">
    <source>
        <dbReference type="ARBA" id="ARBA00022679"/>
    </source>
</evidence>
<evidence type="ECO:0000256" key="5">
    <source>
        <dbReference type="ARBA" id="ARBA00022771"/>
    </source>
</evidence>
<keyword evidence="5" id="KW-0863">Zinc-finger</keyword>
<reference evidence="13 14" key="1">
    <citation type="journal article" date="2015" name="Nat. Commun.">
        <title>Outbred genome sequencing and CRISPR/Cas9 gene editing in butterflies.</title>
        <authorList>
            <person name="Li X."/>
            <person name="Fan D."/>
            <person name="Zhang W."/>
            <person name="Liu G."/>
            <person name="Zhang L."/>
            <person name="Zhao L."/>
            <person name="Fang X."/>
            <person name="Chen L."/>
            <person name="Dong Y."/>
            <person name="Chen Y."/>
            <person name="Ding Y."/>
            <person name="Zhao R."/>
            <person name="Feng M."/>
            <person name="Zhu Y."/>
            <person name="Feng Y."/>
            <person name="Jiang X."/>
            <person name="Zhu D."/>
            <person name="Xiang H."/>
            <person name="Feng X."/>
            <person name="Li S."/>
            <person name="Wang J."/>
            <person name="Zhang G."/>
            <person name="Kronforst M.R."/>
            <person name="Wang W."/>
        </authorList>
    </citation>
    <scope>NUCLEOTIDE SEQUENCE [LARGE SCALE GENOMIC DNA]</scope>
    <source>
        <strain evidence="13">Ya'a_city_454_Pm</strain>
        <tissue evidence="13">Whole body</tissue>
    </source>
</reference>
<evidence type="ECO:0000256" key="11">
    <source>
        <dbReference type="SAM" id="Phobius"/>
    </source>
</evidence>
<keyword evidence="8 11" id="KW-1133">Transmembrane helix</keyword>